<comment type="function">
    <text evidence="8">Cleaves 'Lys-63'-linked poly-ubiquitin chains, and with lesser efficiency 'Lys-48'-linked poly-ubiquitin chains (in vitro). May act as a deubiquitinating enzyme.</text>
</comment>
<feature type="compositionally biased region" description="Basic and acidic residues" evidence="12">
    <location>
        <begin position="241"/>
        <end position="266"/>
    </location>
</feature>
<keyword evidence="15" id="KW-1185">Reference proteome</keyword>
<dbReference type="PANTHER" id="PTHR13291">
    <property type="entry name" value="JOSEPHIN 1, 2"/>
    <property type="match status" value="1"/>
</dbReference>
<keyword evidence="4" id="KW-0963">Cytoplasm</keyword>
<evidence type="ECO:0000256" key="3">
    <source>
        <dbReference type="ARBA" id="ARBA00012759"/>
    </source>
</evidence>
<feature type="active site" evidence="11">
    <location>
        <position position="132"/>
    </location>
</feature>
<proteinExistence type="predicted"/>
<evidence type="ECO:0000259" key="13">
    <source>
        <dbReference type="PROSITE" id="PS50957"/>
    </source>
</evidence>
<keyword evidence="5" id="KW-0645">Protease</keyword>
<gene>
    <name evidence="14" type="ORF">FQN60_017064</name>
</gene>
<dbReference type="SMART" id="SM01246">
    <property type="entry name" value="Josephin"/>
    <property type="match status" value="1"/>
</dbReference>
<dbReference type="Proteomes" id="UP000327493">
    <property type="component" value="Chromosome 6"/>
</dbReference>
<evidence type="ECO:0000256" key="5">
    <source>
        <dbReference type="ARBA" id="ARBA00022670"/>
    </source>
</evidence>
<reference evidence="14 15" key="1">
    <citation type="submission" date="2019-08" db="EMBL/GenBank/DDBJ databases">
        <title>A chromosome-level genome assembly, high-density linkage maps, and genome scans reveal the genomic architecture of hybrid incompatibilities underlying speciation via character displacement in darters (Percidae: Etheostominae).</title>
        <authorList>
            <person name="Moran R.L."/>
            <person name="Catchen J.M."/>
            <person name="Fuller R.C."/>
        </authorList>
    </citation>
    <scope>NUCLEOTIDE SEQUENCE [LARGE SCALE GENOMIC DNA]</scope>
    <source>
        <strain evidence="14">EspeVRDwgs_2016</strain>
        <tissue evidence="14">Muscle</tissue>
    </source>
</reference>
<evidence type="ECO:0000256" key="12">
    <source>
        <dbReference type="SAM" id="MobiDB-lite"/>
    </source>
</evidence>
<evidence type="ECO:0000256" key="11">
    <source>
        <dbReference type="PROSITE-ProRule" id="PRU00331"/>
    </source>
</evidence>
<dbReference type="FunFam" id="3.90.70.40:FF:000003">
    <property type="entry name" value="josephin-2 isoform X1"/>
    <property type="match status" value="1"/>
</dbReference>
<evidence type="ECO:0000256" key="9">
    <source>
        <dbReference type="ARBA" id="ARBA00069892"/>
    </source>
</evidence>
<feature type="active site" evidence="11">
    <location>
        <position position="117"/>
    </location>
</feature>
<feature type="domain" description="Josephin" evidence="13">
    <location>
        <begin position="3"/>
        <end position="180"/>
    </location>
</feature>
<comment type="caution">
    <text evidence="14">The sequence shown here is derived from an EMBL/GenBank/DDBJ whole genome shotgun (WGS) entry which is preliminary data.</text>
</comment>
<keyword evidence="6" id="KW-0833">Ubl conjugation pathway</keyword>
<organism evidence="14 15">
    <name type="scientific">Etheostoma spectabile</name>
    <name type="common">orangethroat darter</name>
    <dbReference type="NCBI Taxonomy" id="54343"/>
    <lineage>
        <taxon>Eukaryota</taxon>
        <taxon>Metazoa</taxon>
        <taxon>Chordata</taxon>
        <taxon>Craniata</taxon>
        <taxon>Vertebrata</taxon>
        <taxon>Euteleostomi</taxon>
        <taxon>Actinopterygii</taxon>
        <taxon>Neopterygii</taxon>
        <taxon>Teleostei</taxon>
        <taxon>Neoteleostei</taxon>
        <taxon>Acanthomorphata</taxon>
        <taxon>Eupercaria</taxon>
        <taxon>Perciformes</taxon>
        <taxon>Percoidei</taxon>
        <taxon>Percidae</taxon>
        <taxon>Etheostomatinae</taxon>
        <taxon>Etheostoma</taxon>
    </lineage>
</organism>
<accession>A0A5J5DEE9</accession>
<dbReference type="PROSITE" id="PS50957">
    <property type="entry name" value="JOSEPHIN"/>
    <property type="match status" value="1"/>
</dbReference>
<evidence type="ECO:0000256" key="8">
    <source>
        <dbReference type="ARBA" id="ARBA00058284"/>
    </source>
</evidence>
<evidence type="ECO:0000256" key="7">
    <source>
        <dbReference type="ARBA" id="ARBA00022801"/>
    </source>
</evidence>
<dbReference type="GO" id="GO:0006508">
    <property type="term" value="P:proteolysis"/>
    <property type="evidence" value="ECO:0007669"/>
    <property type="project" value="UniProtKB-KW"/>
</dbReference>
<feature type="region of interest" description="Disordered" evidence="12">
    <location>
        <begin position="220"/>
        <end position="274"/>
    </location>
</feature>
<sequence length="463" mass="51565">MSEGEVFHEKQRLELCAIHALNNVLQERVFTKETADDICKRLAPQCVVNPHRSVLGTGNYDVNVIMAALQSRELAAVWWDKRRMVQSLCMSKVQGFILNVPSRVSLGIVSLPLRRRHWLAVRQVNGQYYNLDSKLKSPVCIGGEEELRTFLSEQLSQDVAEMLLVVRRDVEEDGSWLNADNAKKHDEDQFLKHRKEEKASPQGPARSLGLPLEETFGVLYGDRKRQGQKRGRGGTEDEGERETGVRHVEKDRRDGDRGVTGAKDRITLTLPPPCRLSLKPQGAEPFIPPLPPSSLASPILLGLLTTTVAVSKPREPQLRKRASHASTVILWGEQHKLFSQEDTKRTINPVFVLAAQPGEKGLGIKPLVGTTVGATEGGTGVKGMMDAPLILSFPRPASTLARAMEMEDRRLITFSDNRRQFRVDTKNGLLPVKSSSIEVRGPETDSCSPEIVSEILERKEGRM</sequence>
<protein>
    <recommendedName>
        <fullName evidence="9">Josephin-2</fullName>
        <ecNumber evidence="3">3.4.19.12</ecNumber>
    </recommendedName>
    <alternativeName>
        <fullName evidence="10">Josephin domain-containing protein 2</fullName>
    </alternativeName>
</protein>
<keyword evidence="7 11" id="KW-0378">Hydrolase</keyword>
<dbReference type="GO" id="GO:0004843">
    <property type="term" value="F:cysteine-type deubiquitinase activity"/>
    <property type="evidence" value="ECO:0007669"/>
    <property type="project" value="UniProtKB-EC"/>
</dbReference>
<evidence type="ECO:0000256" key="6">
    <source>
        <dbReference type="ARBA" id="ARBA00022786"/>
    </source>
</evidence>
<evidence type="ECO:0000313" key="14">
    <source>
        <dbReference type="EMBL" id="KAA8591690.1"/>
    </source>
</evidence>
<evidence type="ECO:0000256" key="10">
    <source>
        <dbReference type="ARBA" id="ARBA00077222"/>
    </source>
</evidence>
<dbReference type="Gene3D" id="3.90.70.40">
    <property type="match status" value="1"/>
</dbReference>
<dbReference type="InterPro" id="IPR040053">
    <property type="entry name" value="JOSD1/2"/>
</dbReference>
<dbReference type="EMBL" id="VOFY01000006">
    <property type="protein sequence ID" value="KAA8591690.1"/>
    <property type="molecule type" value="Genomic_DNA"/>
</dbReference>
<dbReference type="Pfam" id="PF02099">
    <property type="entry name" value="Josephin"/>
    <property type="match status" value="1"/>
</dbReference>
<dbReference type="InterPro" id="IPR006155">
    <property type="entry name" value="Josephin"/>
</dbReference>
<evidence type="ECO:0000256" key="2">
    <source>
        <dbReference type="ARBA" id="ARBA00004514"/>
    </source>
</evidence>
<dbReference type="EC" id="3.4.19.12" evidence="3"/>
<dbReference type="PANTHER" id="PTHR13291:SF2">
    <property type="entry name" value="JOSEPHIN-2"/>
    <property type="match status" value="1"/>
</dbReference>
<dbReference type="GO" id="GO:0016579">
    <property type="term" value="P:protein deubiquitination"/>
    <property type="evidence" value="ECO:0007669"/>
    <property type="project" value="InterPro"/>
</dbReference>
<dbReference type="GO" id="GO:0005829">
    <property type="term" value="C:cytosol"/>
    <property type="evidence" value="ECO:0007669"/>
    <property type="project" value="UniProtKB-SubCell"/>
</dbReference>
<evidence type="ECO:0000256" key="1">
    <source>
        <dbReference type="ARBA" id="ARBA00000707"/>
    </source>
</evidence>
<name>A0A5J5DEE9_9PERO</name>
<comment type="catalytic activity">
    <reaction evidence="1">
        <text>Thiol-dependent hydrolysis of ester, thioester, amide, peptide and isopeptide bonds formed by the C-terminal Gly of ubiquitin (a 76-residue protein attached to proteins as an intracellular targeting signal).</text>
        <dbReference type="EC" id="3.4.19.12"/>
    </reaction>
</comment>
<evidence type="ECO:0000256" key="4">
    <source>
        <dbReference type="ARBA" id="ARBA00022490"/>
    </source>
</evidence>
<feature type="active site" evidence="11">
    <location>
        <position position="16"/>
    </location>
</feature>
<comment type="subcellular location">
    <subcellularLocation>
        <location evidence="2">Cytoplasm</location>
        <location evidence="2">Cytosol</location>
    </subcellularLocation>
</comment>
<evidence type="ECO:0000313" key="15">
    <source>
        <dbReference type="Proteomes" id="UP000327493"/>
    </source>
</evidence>
<dbReference type="AlphaFoldDB" id="A0A5J5DEE9"/>